<dbReference type="OrthoDB" id="9792731at2"/>
<dbReference type="HOGENOM" id="CLU_099037_0_1_7"/>
<organism evidence="5 6">
    <name type="scientific">Campylobacter curvus (strain 525.92)</name>
    <dbReference type="NCBI Taxonomy" id="360105"/>
    <lineage>
        <taxon>Bacteria</taxon>
        <taxon>Pseudomonadati</taxon>
        <taxon>Campylobacterota</taxon>
        <taxon>Epsilonproteobacteria</taxon>
        <taxon>Campylobacterales</taxon>
        <taxon>Campylobacteraceae</taxon>
        <taxon>Campylobacter</taxon>
    </lineage>
</organism>
<dbReference type="Pfam" id="PF01750">
    <property type="entry name" value="HycI"/>
    <property type="match status" value="1"/>
</dbReference>
<dbReference type="PANTHER" id="PTHR30302">
    <property type="entry name" value="HYDROGENASE 1 MATURATION PROTEASE"/>
    <property type="match status" value="1"/>
</dbReference>
<dbReference type="RefSeq" id="WP_011992311.1">
    <property type="nucleotide sequence ID" value="NC_009715.2"/>
</dbReference>
<dbReference type="GO" id="GO:0016485">
    <property type="term" value="P:protein processing"/>
    <property type="evidence" value="ECO:0007669"/>
    <property type="project" value="TreeGrafter"/>
</dbReference>
<name>A7GYK1_CAMC5</name>
<evidence type="ECO:0000256" key="4">
    <source>
        <dbReference type="ARBA" id="ARBA00022801"/>
    </source>
</evidence>
<gene>
    <name evidence="5" type="primary">hydD</name>
    <name evidence="5" type="ORF">CCV52592_1900</name>
</gene>
<dbReference type="InterPro" id="IPR023430">
    <property type="entry name" value="Pept_HybD-like_dom_sf"/>
</dbReference>
<dbReference type="EMBL" id="CP000767">
    <property type="protein sequence ID" value="EAU00086.1"/>
    <property type="molecule type" value="Genomic_DNA"/>
</dbReference>
<evidence type="ECO:0000313" key="5">
    <source>
        <dbReference type="EMBL" id="EAU00086.1"/>
    </source>
</evidence>
<dbReference type="CDD" id="cd06062">
    <property type="entry name" value="H2MP_MemB-H2up"/>
    <property type="match status" value="1"/>
</dbReference>
<dbReference type="KEGG" id="ccv:CCV52592_1900"/>
<protein>
    <submittedName>
        <fullName evidence="5">[NiFe] hydrogenase maturation protease HydD</fullName>
    </submittedName>
</protein>
<dbReference type="SUPFAM" id="SSF53163">
    <property type="entry name" value="HybD-like"/>
    <property type="match status" value="1"/>
</dbReference>
<dbReference type="STRING" id="360105.CCV52592_1900"/>
<dbReference type="PANTHER" id="PTHR30302:SF1">
    <property type="entry name" value="HYDROGENASE 2 MATURATION PROTEASE"/>
    <property type="match status" value="1"/>
</dbReference>
<evidence type="ECO:0000256" key="3">
    <source>
        <dbReference type="ARBA" id="ARBA00022750"/>
    </source>
</evidence>
<dbReference type="InterPro" id="IPR000671">
    <property type="entry name" value="Peptidase_A31"/>
</dbReference>
<reference evidence="5" key="1">
    <citation type="submission" date="2016-07" db="EMBL/GenBank/DDBJ databases">
        <title>Comparative genomics of the Campylobacter concisus group.</title>
        <authorList>
            <person name="Miller W.G."/>
            <person name="Yee E."/>
            <person name="Chapman M.H."/>
            <person name="Huynh S."/>
            <person name="Bono J.L."/>
            <person name="On S.L.W."/>
            <person name="StLeger J."/>
            <person name="Foster G."/>
            <person name="Parker C.T."/>
        </authorList>
    </citation>
    <scope>NUCLEOTIDE SEQUENCE</scope>
    <source>
        <strain evidence="5">525.92</strain>
    </source>
</reference>
<keyword evidence="3" id="KW-0064">Aspartyl protease</keyword>
<sequence length="179" mass="19783">MRVLVLGIGNVMFADEGVGVHFVKMIEGNYKFSGANELKFIDGGTLALALTPIIAEFDHLIVVDCISADDAKVGDVFFFDFENVPNFVHWDGSAHEIEMLQTLHLMDMAGDRPSCKILGIVPKRVEPIGFELSNEIINGTKIAEDTLLNYLGSIGFYHEKVAEFSLQEIADRYATKGLK</sequence>
<keyword evidence="6" id="KW-1185">Reference proteome</keyword>
<dbReference type="GO" id="GO:0008047">
    <property type="term" value="F:enzyme activator activity"/>
    <property type="evidence" value="ECO:0007669"/>
    <property type="project" value="InterPro"/>
</dbReference>
<proteinExistence type="inferred from homology"/>
<evidence type="ECO:0000313" key="6">
    <source>
        <dbReference type="Proteomes" id="UP000006380"/>
    </source>
</evidence>
<dbReference type="NCBIfam" id="TIGR00072">
    <property type="entry name" value="hydrog_prot"/>
    <property type="match status" value="1"/>
</dbReference>
<evidence type="ECO:0000256" key="2">
    <source>
        <dbReference type="ARBA" id="ARBA00022670"/>
    </source>
</evidence>
<keyword evidence="4" id="KW-0378">Hydrolase</keyword>
<dbReference type="Gene3D" id="3.40.50.1450">
    <property type="entry name" value="HybD-like"/>
    <property type="match status" value="1"/>
</dbReference>
<evidence type="ECO:0000256" key="1">
    <source>
        <dbReference type="ARBA" id="ARBA00006814"/>
    </source>
</evidence>
<keyword evidence="2 5" id="KW-0645">Protease</keyword>
<dbReference type="AlphaFoldDB" id="A7GYK1"/>
<dbReference type="PRINTS" id="PR00446">
    <property type="entry name" value="HYDRGNUPTAKE"/>
</dbReference>
<accession>A7GYK1</accession>
<dbReference type="Proteomes" id="UP000006380">
    <property type="component" value="Chromosome"/>
</dbReference>
<comment type="similarity">
    <text evidence="1">Belongs to the peptidase A31 family.</text>
</comment>
<dbReference type="GO" id="GO:0004190">
    <property type="term" value="F:aspartic-type endopeptidase activity"/>
    <property type="evidence" value="ECO:0007669"/>
    <property type="project" value="UniProtKB-KW"/>
</dbReference>